<organism evidence="5 6">
    <name type="scientific">Aspergillus leporis</name>
    <dbReference type="NCBI Taxonomy" id="41062"/>
    <lineage>
        <taxon>Eukaryota</taxon>
        <taxon>Fungi</taxon>
        <taxon>Dikarya</taxon>
        <taxon>Ascomycota</taxon>
        <taxon>Pezizomycotina</taxon>
        <taxon>Eurotiomycetes</taxon>
        <taxon>Eurotiomycetidae</taxon>
        <taxon>Eurotiales</taxon>
        <taxon>Aspergillaceae</taxon>
        <taxon>Aspergillus</taxon>
        <taxon>Aspergillus subgen. Circumdati</taxon>
    </lineage>
</organism>
<protein>
    <recommendedName>
        <fullName evidence="4">Glucose-methanol-choline oxidoreductase N-terminal domain-containing protein</fullName>
    </recommendedName>
</protein>
<dbReference type="GO" id="GO:0050660">
    <property type="term" value="F:flavin adenine dinucleotide binding"/>
    <property type="evidence" value="ECO:0007669"/>
    <property type="project" value="InterPro"/>
</dbReference>
<feature type="active site" description="Proton acceptor" evidence="2">
    <location>
        <position position="474"/>
    </location>
</feature>
<dbReference type="GO" id="GO:0016614">
    <property type="term" value="F:oxidoreductase activity, acting on CH-OH group of donors"/>
    <property type="evidence" value="ECO:0007669"/>
    <property type="project" value="InterPro"/>
</dbReference>
<dbReference type="SUPFAM" id="SSF51905">
    <property type="entry name" value="FAD/NAD(P)-binding domain"/>
    <property type="match status" value="1"/>
</dbReference>
<keyword evidence="3" id="KW-0285">Flavoprotein</keyword>
<evidence type="ECO:0000256" key="2">
    <source>
        <dbReference type="PIRSR" id="PIRSR000137-1"/>
    </source>
</evidence>
<sequence>MSIQYDFIIAGSGPSGSALAAELSQSAQRPQVLLLEAGSRNDDPNLRIDGKRWMTFQQEQRNWGYMTEPQENCIDRQIDYARGRCLGGSSAINFVDNMHRRFKNLETFHNKCPQDVKYARPVISNHGSHGPLHVGYALEWERDLVPLLDVFEQAGFPSNPDHNPGDPLGISIAISTAHRGLRSTAADLLTSAPDNLTIVLDAVVDRLLIEGTNVVGVEASGTQYRATKEVILAAGSLNTPHILKHSGIGTVEQLSKYGIPLLKVCPVGSNDRAVFYGSKEAMNLALDQWNINRTGNWSKFSCTLGIGFFKTERITGSAEFQALPLEIQQYFQEDATPHYEFIAHFPAHWSVPNFPDEHLCYAALNCFLLNGQNSGEVTLRSSDPQVPLRFNPRFLSHDFDRWVAIEELRDLRKVTKHPEFAKDTIGSTWHMTRTAKMGSHTDPDAVVDLDFRVISLNGLRIADMSVVPILPNAHTQSVAYVTGMTCAEKTIKEYGLDQ</sequence>
<dbReference type="OrthoDB" id="269227at2759"/>
<dbReference type="Proteomes" id="UP000326565">
    <property type="component" value="Unassembled WGS sequence"/>
</dbReference>
<feature type="binding site" evidence="3">
    <location>
        <begin position="429"/>
        <end position="430"/>
    </location>
    <ligand>
        <name>FAD</name>
        <dbReference type="ChEBI" id="CHEBI:57692"/>
    </ligand>
</feature>
<evidence type="ECO:0000313" key="5">
    <source>
        <dbReference type="EMBL" id="KAB8078886.1"/>
    </source>
</evidence>
<evidence type="ECO:0000256" key="1">
    <source>
        <dbReference type="ARBA" id="ARBA00010790"/>
    </source>
</evidence>
<proteinExistence type="inferred from homology"/>
<dbReference type="InterPro" id="IPR007867">
    <property type="entry name" value="GMC_OxRtase_C"/>
</dbReference>
<feature type="active site" description="Proton donor" evidence="2">
    <location>
        <position position="430"/>
    </location>
</feature>
<dbReference type="PANTHER" id="PTHR11552:SF134">
    <property type="entry name" value="GLUCOSE-METHANOL-CHOLINE OXIDOREDUCTASE N-TERMINAL DOMAIN-CONTAINING PROTEIN"/>
    <property type="match status" value="1"/>
</dbReference>
<dbReference type="InterPro" id="IPR000172">
    <property type="entry name" value="GMC_OxRdtase_N"/>
</dbReference>
<feature type="binding site" evidence="3">
    <location>
        <position position="204"/>
    </location>
    <ligand>
        <name>FAD</name>
        <dbReference type="ChEBI" id="CHEBI:57692"/>
    </ligand>
</feature>
<feature type="domain" description="Glucose-methanol-choline oxidoreductase N-terminal" evidence="4">
    <location>
        <begin position="235"/>
        <end position="249"/>
    </location>
</feature>
<dbReference type="PROSITE" id="PS00624">
    <property type="entry name" value="GMC_OXRED_2"/>
    <property type="match status" value="1"/>
</dbReference>
<keyword evidence="3" id="KW-0274">FAD</keyword>
<dbReference type="SUPFAM" id="SSF54373">
    <property type="entry name" value="FAD-linked reductases, C-terminal domain"/>
    <property type="match status" value="1"/>
</dbReference>
<name>A0A5N5XDV9_9EURO</name>
<dbReference type="Gene3D" id="3.30.560.10">
    <property type="entry name" value="Glucose Oxidase, domain 3"/>
    <property type="match status" value="2"/>
</dbReference>
<dbReference type="PANTHER" id="PTHR11552">
    <property type="entry name" value="GLUCOSE-METHANOL-CHOLINE GMC OXIDOREDUCTASE"/>
    <property type="match status" value="1"/>
</dbReference>
<reference evidence="5 6" key="1">
    <citation type="submission" date="2019-04" db="EMBL/GenBank/DDBJ databases">
        <title>Friends and foes A comparative genomics study of 23 Aspergillus species from section Flavi.</title>
        <authorList>
            <consortium name="DOE Joint Genome Institute"/>
            <person name="Kjaerbolling I."/>
            <person name="Vesth T."/>
            <person name="Frisvad J.C."/>
            <person name="Nybo J.L."/>
            <person name="Theobald S."/>
            <person name="Kildgaard S."/>
            <person name="Isbrandt T."/>
            <person name="Kuo A."/>
            <person name="Sato A."/>
            <person name="Lyhne E.K."/>
            <person name="Kogle M.E."/>
            <person name="Wiebenga A."/>
            <person name="Kun R.S."/>
            <person name="Lubbers R.J."/>
            <person name="Makela M.R."/>
            <person name="Barry K."/>
            <person name="Chovatia M."/>
            <person name="Clum A."/>
            <person name="Daum C."/>
            <person name="Haridas S."/>
            <person name="He G."/>
            <person name="LaButti K."/>
            <person name="Lipzen A."/>
            <person name="Mondo S."/>
            <person name="Riley R."/>
            <person name="Salamov A."/>
            <person name="Simmons B.A."/>
            <person name="Magnuson J.K."/>
            <person name="Henrissat B."/>
            <person name="Mortensen U.H."/>
            <person name="Larsen T.O."/>
            <person name="Devries R.P."/>
            <person name="Grigoriev I.V."/>
            <person name="Machida M."/>
            <person name="Baker S.E."/>
            <person name="Andersen M.R."/>
        </authorList>
    </citation>
    <scope>NUCLEOTIDE SEQUENCE [LARGE SCALE GENOMIC DNA]</scope>
    <source>
        <strain evidence="5 6">CBS 151.66</strain>
    </source>
</reference>
<dbReference type="Pfam" id="PF00732">
    <property type="entry name" value="GMC_oxred_N"/>
    <property type="match status" value="1"/>
</dbReference>
<evidence type="ECO:0000256" key="3">
    <source>
        <dbReference type="PIRSR" id="PIRSR000137-2"/>
    </source>
</evidence>
<keyword evidence="6" id="KW-1185">Reference proteome</keyword>
<accession>A0A5N5XDV9</accession>
<dbReference type="InterPro" id="IPR012132">
    <property type="entry name" value="GMC_OxRdtase"/>
</dbReference>
<dbReference type="PIRSF" id="PIRSF000137">
    <property type="entry name" value="Alcohol_oxidase"/>
    <property type="match status" value="1"/>
</dbReference>
<comment type="cofactor">
    <cofactor evidence="3">
        <name>FAD</name>
        <dbReference type="ChEBI" id="CHEBI:57692"/>
    </cofactor>
</comment>
<evidence type="ECO:0000259" key="4">
    <source>
        <dbReference type="PROSITE" id="PS00624"/>
    </source>
</evidence>
<dbReference type="Gene3D" id="3.50.50.60">
    <property type="entry name" value="FAD/NAD(P)-binding domain"/>
    <property type="match status" value="3"/>
</dbReference>
<dbReference type="PRINTS" id="PR00411">
    <property type="entry name" value="PNDRDTASEI"/>
</dbReference>
<dbReference type="EMBL" id="ML732154">
    <property type="protein sequence ID" value="KAB8078886.1"/>
    <property type="molecule type" value="Genomic_DNA"/>
</dbReference>
<dbReference type="AlphaFoldDB" id="A0A5N5XDV9"/>
<dbReference type="Pfam" id="PF05199">
    <property type="entry name" value="GMC_oxred_C"/>
    <property type="match status" value="1"/>
</dbReference>
<gene>
    <name evidence="5" type="ORF">BDV29DRAFT_201283</name>
</gene>
<dbReference type="InterPro" id="IPR036188">
    <property type="entry name" value="FAD/NAD-bd_sf"/>
</dbReference>
<evidence type="ECO:0000313" key="6">
    <source>
        <dbReference type="Proteomes" id="UP000326565"/>
    </source>
</evidence>
<comment type="similarity">
    <text evidence="1">Belongs to the GMC oxidoreductase family.</text>
</comment>